<name>A0A2R4VZZ0_THEAF</name>
<dbReference type="OrthoDB" id="9835780at2"/>
<dbReference type="RefSeq" id="WP_108308866.1">
    <property type="nucleotide sequence ID" value="NZ_CP020921.1"/>
</dbReference>
<evidence type="ECO:0000313" key="2">
    <source>
        <dbReference type="EMBL" id="AWB10034.1"/>
    </source>
</evidence>
<feature type="transmembrane region" description="Helical" evidence="1">
    <location>
        <begin position="56"/>
        <end position="79"/>
    </location>
</feature>
<keyword evidence="1" id="KW-0812">Transmembrane</keyword>
<feature type="transmembrane region" description="Helical" evidence="1">
    <location>
        <begin position="6"/>
        <end position="36"/>
    </location>
</feature>
<keyword evidence="1" id="KW-0472">Membrane</keyword>
<dbReference type="EMBL" id="CP020921">
    <property type="protein sequence ID" value="AWB10034.1"/>
    <property type="molecule type" value="Genomic_DNA"/>
</dbReference>
<reference evidence="2 3" key="1">
    <citation type="submission" date="2017-04" db="EMBL/GenBank/DDBJ databases">
        <title>Genomic insights into metabolism of Thermodesulfobium acidiphilum.</title>
        <authorList>
            <person name="Toshchakov S.V."/>
            <person name="Frolov E.N."/>
            <person name="Kublanov I.V."/>
            <person name="Samarov N.I."/>
            <person name="Novikov A."/>
            <person name="Lebedinsky A.V."/>
            <person name="Bonch-Osmolovskaya E.A."/>
            <person name="Chernyh N.A."/>
        </authorList>
    </citation>
    <scope>NUCLEOTIDE SEQUENCE [LARGE SCALE GENOMIC DNA]</scope>
    <source>
        <strain evidence="2 3">3127-1</strain>
    </source>
</reference>
<protein>
    <submittedName>
        <fullName evidence="2">Membrane protein required for colicin V production</fullName>
    </submittedName>
</protein>
<feature type="transmembrane region" description="Helical" evidence="1">
    <location>
        <begin position="99"/>
        <end position="118"/>
    </location>
</feature>
<dbReference type="AlphaFoldDB" id="A0A2R4VZZ0"/>
<keyword evidence="3" id="KW-1185">Reference proteome</keyword>
<dbReference type="Proteomes" id="UP000244792">
    <property type="component" value="Chromosome"/>
</dbReference>
<gene>
    <name evidence="2" type="ORF">TDSAC_0661</name>
</gene>
<sequence length="164" mass="18870">MNLIDLLILIVIILSYFSGYKTGLIVVFTFLFAFFLSLYLTPHLMNIAEAFFSKALLFNGKCLISISFIFTLLMLNALVGKFLLLVADILGISRISKNSFIAGFLNVLLSILMLSLIIKSLDWANMYMLFSNQWKNSLTTHYLLEINSNFFKHLPFNFFLPWKN</sequence>
<evidence type="ECO:0000256" key="1">
    <source>
        <dbReference type="SAM" id="Phobius"/>
    </source>
</evidence>
<keyword evidence="1" id="KW-1133">Transmembrane helix</keyword>
<evidence type="ECO:0000313" key="3">
    <source>
        <dbReference type="Proteomes" id="UP000244792"/>
    </source>
</evidence>
<organism evidence="2 3">
    <name type="scientific">Thermodesulfobium acidiphilum</name>
    <dbReference type="NCBI Taxonomy" id="1794699"/>
    <lineage>
        <taxon>Bacteria</taxon>
        <taxon>Pseudomonadati</taxon>
        <taxon>Thermodesulfobiota</taxon>
        <taxon>Thermodesulfobiia</taxon>
        <taxon>Thermodesulfobiales</taxon>
        <taxon>Thermodesulfobiaceae</taxon>
        <taxon>Thermodesulfobium</taxon>
    </lineage>
</organism>
<proteinExistence type="predicted"/>
<dbReference type="KEGG" id="taci:TDSAC_0661"/>
<accession>A0A2R4VZZ0</accession>